<dbReference type="STRING" id="1590841.A0A2R6QLJ3"/>
<organism evidence="1 2">
    <name type="scientific">Actinidia chinensis var. chinensis</name>
    <name type="common">Chinese soft-hair kiwi</name>
    <dbReference type="NCBI Taxonomy" id="1590841"/>
    <lineage>
        <taxon>Eukaryota</taxon>
        <taxon>Viridiplantae</taxon>
        <taxon>Streptophyta</taxon>
        <taxon>Embryophyta</taxon>
        <taxon>Tracheophyta</taxon>
        <taxon>Spermatophyta</taxon>
        <taxon>Magnoliopsida</taxon>
        <taxon>eudicotyledons</taxon>
        <taxon>Gunneridae</taxon>
        <taxon>Pentapetalae</taxon>
        <taxon>asterids</taxon>
        <taxon>Ericales</taxon>
        <taxon>Actinidiaceae</taxon>
        <taxon>Actinidia</taxon>
    </lineage>
</organism>
<dbReference type="InParanoid" id="A0A2R6QLJ3"/>
<sequence>MGLFGRLVWVNNYSKKQCKSLFWRVKAAVKITGGKRQYRFQYDPLSYALNFDDGSWKLGEEGNGFQFCKFDEELEDFSEATAWVYVLWVDYW</sequence>
<proteinExistence type="predicted"/>
<dbReference type="Gramene" id="PSS10268">
    <property type="protein sequence ID" value="PSS10268"/>
    <property type="gene ID" value="CEY00_Acc17362"/>
</dbReference>
<evidence type="ECO:0000313" key="2">
    <source>
        <dbReference type="Proteomes" id="UP000241394"/>
    </source>
</evidence>
<gene>
    <name evidence="1" type="ORF">CEY00_Acc17362</name>
</gene>
<comment type="caution">
    <text evidence="1">The sequence shown here is derived from an EMBL/GenBank/DDBJ whole genome shotgun (WGS) entry which is preliminary data.</text>
</comment>
<dbReference type="EMBL" id="NKQK01000015">
    <property type="protein sequence ID" value="PSS10268.1"/>
    <property type="molecule type" value="Genomic_DNA"/>
</dbReference>
<reference evidence="2" key="2">
    <citation type="journal article" date="2018" name="BMC Genomics">
        <title>A manually annotated Actinidia chinensis var. chinensis (kiwifruit) genome highlights the challenges associated with draft genomes and gene prediction in plants.</title>
        <authorList>
            <person name="Pilkington S.M."/>
            <person name="Crowhurst R."/>
            <person name="Hilario E."/>
            <person name="Nardozza S."/>
            <person name="Fraser L."/>
            <person name="Peng Y."/>
            <person name="Gunaseelan K."/>
            <person name="Simpson R."/>
            <person name="Tahir J."/>
            <person name="Deroles S.C."/>
            <person name="Templeton K."/>
            <person name="Luo Z."/>
            <person name="Davy M."/>
            <person name="Cheng C."/>
            <person name="McNeilage M."/>
            <person name="Scaglione D."/>
            <person name="Liu Y."/>
            <person name="Zhang Q."/>
            <person name="Datson P."/>
            <person name="De Silva N."/>
            <person name="Gardiner S.E."/>
            <person name="Bassett H."/>
            <person name="Chagne D."/>
            <person name="McCallum J."/>
            <person name="Dzierzon H."/>
            <person name="Deng C."/>
            <person name="Wang Y.Y."/>
            <person name="Barron L."/>
            <person name="Manako K."/>
            <person name="Bowen J."/>
            <person name="Foster T.M."/>
            <person name="Erridge Z.A."/>
            <person name="Tiffin H."/>
            <person name="Waite C.N."/>
            <person name="Davies K.M."/>
            <person name="Grierson E.P."/>
            <person name="Laing W.A."/>
            <person name="Kirk R."/>
            <person name="Chen X."/>
            <person name="Wood M."/>
            <person name="Montefiori M."/>
            <person name="Brummell D.A."/>
            <person name="Schwinn K.E."/>
            <person name="Catanach A."/>
            <person name="Fullerton C."/>
            <person name="Li D."/>
            <person name="Meiyalaghan S."/>
            <person name="Nieuwenhuizen N."/>
            <person name="Read N."/>
            <person name="Prakash R."/>
            <person name="Hunter D."/>
            <person name="Zhang H."/>
            <person name="McKenzie M."/>
            <person name="Knabel M."/>
            <person name="Harris A."/>
            <person name="Allan A.C."/>
            <person name="Gleave A."/>
            <person name="Chen A."/>
            <person name="Janssen B.J."/>
            <person name="Plunkett B."/>
            <person name="Ampomah-Dwamena C."/>
            <person name="Voogd C."/>
            <person name="Leif D."/>
            <person name="Lafferty D."/>
            <person name="Souleyre E.J.F."/>
            <person name="Varkonyi-Gasic E."/>
            <person name="Gambi F."/>
            <person name="Hanley J."/>
            <person name="Yao J.L."/>
            <person name="Cheung J."/>
            <person name="David K.M."/>
            <person name="Warren B."/>
            <person name="Marsh K."/>
            <person name="Snowden K.C."/>
            <person name="Lin-Wang K."/>
            <person name="Brian L."/>
            <person name="Martinez-Sanchez M."/>
            <person name="Wang M."/>
            <person name="Ileperuma N."/>
            <person name="Macnee N."/>
            <person name="Campin R."/>
            <person name="McAtee P."/>
            <person name="Drummond R.S.M."/>
            <person name="Espley R.V."/>
            <person name="Ireland H.S."/>
            <person name="Wu R."/>
            <person name="Atkinson R.G."/>
            <person name="Karunairetnam S."/>
            <person name="Bulley S."/>
            <person name="Chunkath S."/>
            <person name="Hanley Z."/>
            <person name="Storey R."/>
            <person name="Thrimawithana A.H."/>
            <person name="Thomson S."/>
            <person name="David C."/>
            <person name="Testolin R."/>
            <person name="Huang H."/>
            <person name="Hellens R.P."/>
            <person name="Schaffer R.J."/>
        </authorList>
    </citation>
    <scope>NUCLEOTIDE SEQUENCE [LARGE SCALE GENOMIC DNA]</scope>
    <source>
        <strain evidence="2">cv. Red5</strain>
    </source>
</reference>
<accession>A0A2R6QLJ3</accession>
<dbReference type="Proteomes" id="UP000241394">
    <property type="component" value="Chromosome LG15"/>
</dbReference>
<keyword evidence="2" id="KW-1185">Reference proteome</keyword>
<dbReference type="PANTHER" id="PTHR34538">
    <property type="entry name" value="EXPRESSED PROTEIN"/>
    <property type="match status" value="1"/>
</dbReference>
<dbReference type="AlphaFoldDB" id="A0A2R6QLJ3"/>
<dbReference type="OMA" id="INNTTWI"/>
<evidence type="ECO:0000313" key="1">
    <source>
        <dbReference type="EMBL" id="PSS10268.1"/>
    </source>
</evidence>
<dbReference type="OrthoDB" id="1932900at2759"/>
<protein>
    <submittedName>
        <fullName evidence="1">Chain length determinant protein</fullName>
    </submittedName>
</protein>
<dbReference type="PANTHER" id="PTHR34538:SF10">
    <property type="entry name" value="GENOME ASSEMBLY, CHROMOSOME: A06"/>
    <property type="match status" value="1"/>
</dbReference>
<name>A0A2R6QLJ3_ACTCC</name>
<reference evidence="1 2" key="1">
    <citation type="submission" date="2017-07" db="EMBL/GenBank/DDBJ databases">
        <title>An improved, manually edited Actinidia chinensis var. chinensis (kiwifruit) genome highlights the challenges associated with draft genomes and gene prediction in plants.</title>
        <authorList>
            <person name="Pilkington S."/>
            <person name="Crowhurst R."/>
            <person name="Hilario E."/>
            <person name="Nardozza S."/>
            <person name="Fraser L."/>
            <person name="Peng Y."/>
            <person name="Gunaseelan K."/>
            <person name="Simpson R."/>
            <person name="Tahir J."/>
            <person name="Deroles S."/>
            <person name="Templeton K."/>
            <person name="Luo Z."/>
            <person name="Davy M."/>
            <person name="Cheng C."/>
            <person name="Mcneilage M."/>
            <person name="Scaglione D."/>
            <person name="Liu Y."/>
            <person name="Zhang Q."/>
            <person name="Datson P."/>
            <person name="De Silva N."/>
            <person name="Gardiner S."/>
            <person name="Bassett H."/>
            <person name="Chagne D."/>
            <person name="Mccallum J."/>
            <person name="Dzierzon H."/>
            <person name="Deng C."/>
            <person name="Wang Y.-Y."/>
            <person name="Barron N."/>
            <person name="Manako K."/>
            <person name="Bowen J."/>
            <person name="Foster T."/>
            <person name="Erridge Z."/>
            <person name="Tiffin H."/>
            <person name="Waite C."/>
            <person name="Davies K."/>
            <person name="Grierson E."/>
            <person name="Laing W."/>
            <person name="Kirk R."/>
            <person name="Chen X."/>
            <person name="Wood M."/>
            <person name="Montefiori M."/>
            <person name="Brummell D."/>
            <person name="Schwinn K."/>
            <person name="Catanach A."/>
            <person name="Fullerton C."/>
            <person name="Li D."/>
            <person name="Meiyalaghan S."/>
            <person name="Nieuwenhuizen N."/>
            <person name="Read N."/>
            <person name="Prakash R."/>
            <person name="Hunter D."/>
            <person name="Zhang H."/>
            <person name="Mckenzie M."/>
            <person name="Knabel M."/>
            <person name="Harris A."/>
            <person name="Allan A."/>
            <person name="Chen A."/>
            <person name="Janssen B."/>
            <person name="Plunkett B."/>
            <person name="Dwamena C."/>
            <person name="Voogd C."/>
            <person name="Leif D."/>
            <person name="Lafferty D."/>
            <person name="Souleyre E."/>
            <person name="Varkonyi-Gasic E."/>
            <person name="Gambi F."/>
            <person name="Hanley J."/>
            <person name="Yao J.-L."/>
            <person name="Cheung J."/>
            <person name="David K."/>
            <person name="Warren B."/>
            <person name="Marsh K."/>
            <person name="Snowden K."/>
            <person name="Lin-Wang K."/>
            <person name="Brian L."/>
            <person name="Martinez-Sanchez M."/>
            <person name="Wang M."/>
            <person name="Ileperuma N."/>
            <person name="Macnee N."/>
            <person name="Campin R."/>
            <person name="Mcatee P."/>
            <person name="Drummond R."/>
            <person name="Espley R."/>
            <person name="Ireland H."/>
            <person name="Wu R."/>
            <person name="Atkinson R."/>
            <person name="Karunairetnam S."/>
            <person name="Bulley S."/>
            <person name="Chunkath S."/>
            <person name="Hanley Z."/>
            <person name="Storey R."/>
            <person name="Thrimawithana A."/>
            <person name="Thomson S."/>
            <person name="David C."/>
            <person name="Testolin R."/>
        </authorList>
    </citation>
    <scope>NUCLEOTIDE SEQUENCE [LARGE SCALE GENOMIC DNA]</scope>
    <source>
        <strain evidence="2">cv. Red5</strain>
        <tissue evidence="1">Young leaf</tissue>
    </source>
</reference>